<dbReference type="InParanoid" id="A0A6J1X8R7"/>
<dbReference type="EC" id="3.6.1.-" evidence="2"/>
<gene>
    <name evidence="5" type="primary">LOC113522578</name>
</gene>
<dbReference type="PANTHER" id="PTHR12395:SF9">
    <property type="entry name" value="DECAPPING AND EXORIBONUCLEASE PROTEIN"/>
    <property type="match status" value="1"/>
</dbReference>
<dbReference type="GO" id="GO:0005829">
    <property type="term" value="C:cytosol"/>
    <property type="evidence" value="ECO:0007669"/>
    <property type="project" value="TreeGrafter"/>
</dbReference>
<protein>
    <recommendedName>
        <fullName evidence="2">Decapping nuclease</fullName>
        <ecNumber evidence="2">3.6.1.-</ecNumber>
    </recommendedName>
</protein>
<dbReference type="OrthoDB" id="5853397at2759"/>
<reference evidence="5" key="1">
    <citation type="submission" date="2025-08" db="UniProtKB">
        <authorList>
            <consortium name="RefSeq"/>
        </authorList>
    </citation>
    <scope>IDENTIFICATION</scope>
    <source>
        <tissue evidence="5">Whole larvae</tissue>
    </source>
</reference>
<keyword evidence="2" id="KW-0540">Nuclease</keyword>
<keyword evidence="2" id="KW-0479">Metal-binding</keyword>
<proteinExistence type="inferred from homology"/>
<accession>A0A6J1X8R7</accession>
<keyword evidence="4" id="KW-1185">Reference proteome</keyword>
<comment type="cofactor">
    <cofactor evidence="2">
        <name>a divalent metal cation</name>
        <dbReference type="ChEBI" id="CHEBI:60240"/>
    </cofactor>
</comment>
<keyword evidence="2" id="KW-0539">Nucleus</keyword>
<evidence type="ECO:0000259" key="3">
    <source>
        <dbReference type="Pfam" id="PF08652"/>
    </source>
</evidence>
<organism evidence="4 5">
    <name type="scientific">Galleria mellonella</name>
    <name type="common">Greater wax moth</name>
    <dbReference type="NCBI Taxonomy" id="7137"/>
    <lineage>
        <taxon>Eukaryota</taxon>
        <taxon>Metazoa</taxon>
        <taxon>Ecdysozoa</taxon>
        <taxon>Arthropoda</taxon>
        <taxon>Hexapoda</taxon>
        <taxon>Insecta</taxon>
        <taxon>Pterygota</taxon>
        <taxon>Neoptera</taxon>
        <taxon>Endopterygota</taxon>
        <taxon>Lepidoptera</taxon>
        <taxon>Glossata</taxon>
        <taxon>Ditrysia</taxon>
        <taxon>Pyraloidea</taxon>
        <taxon>Pyralidae</taxon>
        <taxon>Galleriinae</taxon>
        <taxon>Galleria</taxon>
    </lineage>
</organism>
<sequence>MNISSPSHIYPTFTKPEIVGYMSVDVSRQYHSDLSQLKYLTVIPNGRIALDLNYGIEKAVKRTTDNNNEQIVLLLKFLLDKRPALPTNSFEPMFITYRRTLISVMCSAFCNKDCLHIAATLYNNNVYLCSLETPQDVQKRLSRSLQEIKFCAWGYKFEQFMLSDLPNLKPDIDKPVIENEEFSIFYRAMFGKHNLLYGAQIDGLLATTENVSGPPKMANNEENINYLKNNEFIELKTNREICNRRQEQNFKKYKLLRCWCQCYLAGLKGLLVGFRNDDGIIQRTQWFDTEELVTYCKGEWSPQTALSFLDYFLSFVNNCFHSQTNNHGPVSLQLEVNGSDIKVTKKFNGTDILPDWYLQ</sequence>
<comment type="function">
    <text evidence="2">Decapping enzyme for NAD-capped RNAs: specifically hydrolyzes the nicotinamide adenine dinucleotide (NAD) cap from a subset of RNAs by removing the entire NAD moiety from the 5'-end of an NAD-capped RNA.</text>
</comment>
<dbReference type="InterPro" id="IPR039039">
    <property type="entry name" value="RAI1-like_fam"/>
</dbReference>
<feature type="domain" description="RAI1-like" evidence="3">
    <location>
        <begin position="15"/>
        <end position="357"/>
    </location>
</feature>
<keyword evidence="2" id="KW-0547">Nucleotide-binding</keyword>
<dbReference type="GO" id="GO:0000956">
    <property type="term" value="P:nuclear-transcribed mRNA catabolic process"/>
    <property type="evidence" value="ECO:0007669"/>
    <property type="project" value="TreeGrafter"/>
</dbReference>
<evidence type="ECO:0000313" key="5">
    <source>
        <dbReference type="RefSeq" id="XP_026764112.1"/>
    </source>
</evidence>
<dbReference type="GO" id="GO:0005634">
    <property type="term" value="C:nucleus"/>
    <property type="evidence" value="ECO:0007669"/>
    <property type="project" value="UniProtKB-SubCell"/>
</dbReference>
<dbReference type="Proteomes" id="UP001652740">
    <property type="component" value="Unplaced"/>
</dbReference>
<dbReference type="AlphaFoldDB" id="A0A6J1X8R7"/>
<dbReference type="GO" id="GO:0000166">
    <property type="term" value="F:nucleotide binding"/>
    <property type="evidence" value="ECO:0007669"/>
    <property type="project" value="UniProtKB-KW"/>
</dbReference>
<dbReference type="GeneID" id="113522578"/>
<dbReference type="PANTHER" id="PTHR12395">
    <property type="entry name" value="DOM-3 RELATED"/>
    <property type="match status" value="1"/>
</dbReference>
<dbReference type="GO" id="GO:0004518">
    <property type="term" value="F:nuclease activity"/>
    <property type="evidence" value="ECO:0007669"/>
    <property type="project" value="UniProtKB-KW"/>
</dbReference>
<dbReference type="GO" id="GO:0003723">
    <property type="term" value="F:RNA binding"/>
    <property type="evidence" value="ECO:0007669"/>
    <property type="project" value="UniProtKB-KW"/>
</dbReference>
<dbReference type="GO" id="GO:0034353">
    <property type="term" value="F:mRNA 5'-diphosphatase activity"/>
    <property type="evidence" value="ECO:0007669"/>
    <property type="project" value="TreeGrafter"/>
</dbReference>
<name>A0A6J1X8R7_GALME</name>
<comment type="subcellular location">
    <subcellularLocation>
        <location evidence="2">Nucleus</location>
    </subcellularLocation>
</comment>
<dbReference type="GO" id="GO:0046872">
    <property type="term" value="F:metal ion binding"/>
    <property type="evidence" value="ECO:0007669"/>
    <property type="project" value="UniProtKB-KW"/>
</dbReference>
<evidence type="ECO:0000256" key="2">
    <source>
        <dbReference type="RuleBase" id="RU367113"/>
    </source>
</evidence>
<evidence type="ECO:0000313" key="4">
    <source>
        <dbReference type="Proteomes" id="UP001652740"/>
    </source>
</evidence>
<dbReference type="KEGG" id="gmw:113522578"/>
<dbReference type="RefSeq" id="XP_026764112.1">
    <property type="nucleotide sequence ID" value="XM_026908311.3"/>
</dbReference>
<evidence type="ECO:0000256" key="1">
    <source>
        <dbReference type="ARBA" id="ARBA00006562"/>
    </source>
</evidence>
<dbReference type="FunCoup" id="A0A6J1X8R7">
    <property type="interactions" value="787"/>
</dbReference>
<comment type="similarity">
    <text evidence="1 2">Belongs to the DXO/Dom3Z family.</text>
</comment>
<dbReference type="InterPro" id="IPR013961">
    <property type="entry name" value="RAI1"/>
</dbReference>
<dbReference type="GO" id="GO:0110155">
    <property type="term" value="P:NAD-cap decapping"/>
    <property type="evidence" value="ECO:0007669"/>
    <property type="project" value="TreeGrafter"/>
</dbReference>
<keyword evidence="2" id="KW-0378">Hydrolase</keyword>
<keyword evidence="2" id="KW-0694">RNA-binding</keyword>
<dbReference type="Pfam" id="PF08652">
    <property type="entry name" value="RAI1"/>
    <property type="match status" value="1"/>
</dbReference>